<feature type="region of interest" description="Disordered" evidence="1">
    <location>
        <begin position="50"/>
        <end position="73"/>
    </location>
</feature>
<feature type="region of interest" description="Disordered" evidence="1">
    <location>
        <begin position="88"/>
        <end position="160"/>
    </location>
</feature>
<accession>A0A7D9HBT7</accession>
<dbReference type="AlphaFoldDB" id="A0A7D9HBT7"/>
<reference evidence="2" key="1">
    <citation type="submission" date="2020-04" db="EMBL/GenBank/DDBJ databases">
        <authorList>
            <person name="Alioto T."/>
            <person name="Alioto T."/>
            <person name="Gomez Garrido J."/>
        </authorList>
    </citation>
    <scope>NUCLEOTIDE SEQUENCE</scope>
    <source>
        <strain evidence="2">A484AB</strain>
    </source>
</reference>
<dbReference type="Proteomes" id="UP001152795">
    <property type="component" value="Unassembled WGS sequence"/>
</dbReference>
<gene>
    <name evidence="2" type="ORF">PACLA_8A004707</name>
</gene>
<comment type="caution">
    <text evidence="2">The sequence shown here is derived from an EMBL/GenBank/DDBJ whole genome shotgun (WGS) entry which is preliminary data.</text>
</comment>
<evidence type="ECO:0000256" key="1">
    <source>
        <dbReference type="SAM" id="MobiDB-lite"/>
    </source>
</evidence>
<evidence type="ECO:0000313" key="3">
    <source>
        <dbReference type="Proteomes" id="UP001152795"/>
    </source>
</evidence>
<feature type="compositionally biased region" description="Basic and acidic residues" evidence="1">
    <location>
        <begin position="88"/>
        <end position="101"/>
    </location>
</feature>
<proteinExistence type="predicted"/>
<name>A0A7D9HBT7_PARCT</name>
<evidence type="ECO:0000313" key="2">
    <source>
        <dbReference type="EMBL" id="CAB3979665.1"/>
    </source>
</evidence>
<dbReference type="EMBL" id="CACRXK020000217">
    <property type="protein sequence ID" value="CAB3979665.1"/>
    <property type="molecule type" value="Genomic_DNA"/>
</dbReference>
<sequence length="160" mass="16556">MTIHLTTTSWSFPDSAIGKKYILARTSNGYELVPDGSKVPGIPVSTVVAPNSKPQPTIQPHPAVSIGTPSQPPVMLDHAAITEKKINNLLKENSRSKDKESVVTLALQGRDGTNGKAGPKGKPGPPGPSGRQGPPGLKGKPGSCKLPQVIGGSANRLTNS</sequence>
<keyword evidence="3" id="KW-1185">Reference proteome</keyword>
<organism evidence="2 3">
    <name type="scientific">Paramuricea clavata</name>
    <name type="common">Red gorgonian</name>
    <name type="synonym">Violescent sea-whip</name>
    <dbReference type="NCBI Taxonomy" id="317549"/>
    <lineage>
        <taxon>Eukaryota</taxon>
        <taxon>Metazoa</taxon>
        <taxon>Cnidaria</taxon>
        <taxon>Anthozoa</taxon>
        <taxon>Octocorallia</taxon>
        <taxon>Malacalcyonacea</taxon>
        <taxon>Plexauridae</taxon>
        <taxon>Paramuricea</taxon>
    </lineage>
</organism>
<dbReference type="OrthoDB" id="10597630at2759"/>
<dbReference type="Pfam" id="PF01391">
    <property type="entry name" value="Collagen"/>
    <property type="match status" value="1"/>
</dbReference>
<protein>
    <submittedName>
        <fullName evidence="2">Uncharacterized protein</fullName>
    </submittedName>
</protein>
<dbReference type="InterPro" id="IPR008160">
    <property type="entry name" value="Collagen"/>
</dbReference>